<dbReference type="AlphaFoldDB" id="A0A7J7MJD3"/>
<name>A0A7J7MJD3_9MAGN</name>
<keyword evidence="2" id="KW-1185">Reference proteome</keyword>
<gene>
    <name evidence="1" type="ORF">GIB67_035750</name>
</gene>
<dbReference type="PANTHER" id="PTHR10492">
    <property type="match status" value="1"/>
</dbReference>
<proteinExistence type="predicted"/>
<comment type="caution">
    <text evidence="1">The sequence shown here is derived from an EMBL/GenBank/DDBJ whole genome shotgun (WGS) entry which is preliminary data.</text>
</comment>
<accession>A0A7J7MJD3</accession>
<dbReference type="Proteomes" id="UP000541444">
    <property type="component" value="Unassembled WGS sequence"/>
</dbReference>
<evidence type="ECO:0000313" key="2">
    <source>
        <dbReference type="Proteomes" id="UP000541444"/>
    </source>
</evidence>
<evidence type="ECO:0000313" key="1">
    <source>
        <dbReference type="EMBL" id="KAF6155003.1"/>
    </source>
</evidence>
<sequence length="112" mass="12844">IYYASPNSGERYYLRLLLNVVKGQKYFECLRTIDDIMYDTFKVTCAAIGLLEDDEEWIDCLEEAVVAYSASRTHASSSTIIRPLDLINITCGTIEDILQLQISSHHFRPLHQ</sequence>
<protein>
    <submittedName>
        <fullName evidence="1">Uncharacterized protein</fullName>
    </submittedName>
</protein>
<feature type="non-terminal residue" evidence="1">
    <location>
        <position position="1"/>
    </location>
</feature>
<organism evidence="1 2">
    <name type="scientific">Kingdonia uniflora</name>
    <dbReference type="NCBI Taxonomy" id="39325"/>
    <lineage>
        <taxon>Eukaryota</taxon>
        <taxon>Viridiplantae</taxon>
        <taxon>Streptophyta</taxon>
        <taxon>Embryophyta</taxon>
        <taxon>Tracheophyta</taxon>
        <taxon>Spermatophyta</taxon>
        <taxon>Magnoliopsida</taxon>
        <taxon>Ranunculales</taxon>
        <taxon>Circaeasteraceae</taxon>
        <taxon>Kingdonia</taxon>
    </lineage>
</organism>
<dbReference type="EMBL" id="JACGCM010001441">
    <property type="protein sequence ID" value="KAF6155003.1"/>
    <property type="molecule type" value="Genomic_DNA"/>
</dbReference>
<dbReference type="PANTHER" id="PTHR10492:SF57">
    <property type="entry name" value="ATP-DEPENDENT DNA HELICASE"/>
    <property type="match status" value="1"/>
</dbReference>
<dbReference type="OrthoDB" id="1934728at2759"/>
<reference evidence="1 2" key="1">
    <citation type="journal article" date="2020" name="IScience">
        <title>Genome Sequencing of the Endangered Kingdonia uniflora (Circaeasteraceae, Ranunculales) Reveals Potential Mechanisms of Evolutionary Specialization.</title>
        <authorList>
            <person name="Sun Y."/>
            <person name="Deng T."/>
            <person name="Zhang A."/>
            <person name="Moore M.J."/>
            <person name="Landis J.B."/>
            <person name="Lin N."/>
            <person name="Zhang H."/>
            <person name="Zhang X."/>
            <person name="Huang J."/>
            <person name="Zhang X."/>
            <person name="Sun H."/>
            <person name="Wang H."/>
        </authorList>
    </citation>
    <scope>NUCLEOTIDE SEQUENCE [LARGE SCALE GENOMIC DNA]</scope>
    <source>
        <strain evidence="1">TB1705</strain>
        <tissue evidence="1">Leaf</tissue>
    </source>
</reference>